<gene>
    <name evidence="1" type="ORF">Slin15195_G068670</name>
</gene>
<evidence type="ECO:0000313" key="2">
    <source>
        <dbReference type="Proteomes" id="UP001056384"/>
    </source>
</evidence>
<sequence>MDHHTTDVKTLDAMSYADLESMKNKLDEVRQRILALQNSQSALFRLPGELRNRIFLFAMHAELTERKQHSKHAMLFREPVFFATSQQIRAECMGVWFNDILVWEELTDFSTAIPTAADVKTDIEMIENAAISELVSEPIAIDCTGVMKVWRRLKVKGWEVRFGHAGSTL</sequence>
<proteinExistence type="predicted"/>
<reference evidence="1" key="1">
    <citation type="submission" date="2022-06" db="EMBL/GenBank/DDBJ databases">
        <title>Complete genome sequences of two strains of the flax pathogen Septoria linicola.</title>
        <authorList>
            <person name="Lapalu N."/>
            <person name="Simon A."/>
            <person name="Demenou B."/>
            <person name="Paumier D."/>
            <person name="Guillot M.-P."/>
            <person name="Gout L."/>
            <person name="Valade R."/>
        </authorList>
    </citation>
    <scope>NUCLEOTIDE SEQUENCE</scope>
    <source>
        <strain evidence="1">SE15195</strain>
    </source>
</reference>
<evidence type="ECO:0000313" key="1">
    <source>
        <dbReference type="EMBL" id="USW53548.1"/>
    </source>
</evidence>
<accession>A0A9Q9AWU5</accession>
<dbReference type="OrthoDB" id="3649502at2759"/>
<organism evidence="1 2">
    <name type="scientific">Septoria linicola</name>
    <dbReference type="NCBI Taxonomy" id="215465"/>
    <lineage>
        <taxon>Eukaryota</taxon>
        <taxon>Fungi</taxon>
        <taxon>Dikarya</taxon>
        <taxon>Ascomycota</taxon>
        <taxon>Pezizomycotina</taxon>
        <taxon>Dothideomycetes</taxon>
        <taxon>Dothideomycetidae</taxon>
        <taxon>Mycosphaerellales</taxon>
        <taxon>Mycosphaerellaceae</taxon>
        <taxon>Septoria</taxon>
    </lineage>
</organism>
<dbReference type="AlphaFoldDB" id="A0A9Q9AWU5"/>
<keyword evidence="2" id="KW-1185">Reference proteome</keyword>
<dbReference type="EMBL" id="CP099422">
    <property type="protein sequence ID" value="USW53548.1"/>
    <property type="molecule type" value="Genomic_DNA"/>
</dbReference>
<name>A0A9Q9AWU5_9PEZI</name>
<protein>
    <submittedName>
        <fullName evidence="1">Uncharacterized protein</fullName>
    </submittedName>
</protein>
<dbReference type="Proteomes" id="UP001056384">
    <property type="component" value="Chromosome 5"/>
</dbReference>